<reference evidence="1 2" key="1">
    <citation type="journal article" date="2020" name="Biotechnol. Biofuels">
        <title>New insights from the biogas microbiome by comprehensive genome-resolved metagenomics of nearly 1600 species originating from multiple anaerobic digesters.</title>
        <authorList>
            <person name="Campanaro S."/>
            <person name="Treu L."/>
            <person name="Rodriguez-R L.M."/>
            <person name="Kovalovszki A."/>
            <person name="Ziels R.M."/>
            <person name="Maus I."/>
            <person name="Zhu X."/>
            <person name="Kougias P.G."/>
            <person name="Basile A."/>
            <person name="Luo G."/>
            <person name="Schluter A."/>
            <person name="Konstantinidis K.T."/>
            <person name="Angelidaki I."/>
        </authorList>
    </citation>
    <scope>NUCLEOTIDE SEQUENCE [LARGE SCALE GENOMIC DNA]</scope>
    <source>
        <strain evidence="1">AS23ysBPME_34</strain>
    </source>
</reference>
<name>A0A7X8C3H3_9LACT</name>
<sequence length="61" mass="7120">MNWMKIVVVILVTLVVILSGLAYRTLHFDYGNDRFMETKGKQLEFKESVYNMEDGSEIAYL</sequence>
<dbReference type="AlphaFoldDB" id="A0A7X8C3H3"/>
<dbReference type="EMBL" id="JAAYSM010000173">
    <property type="protein sequence ID" value="NLJ18305.1"/>
    <property type="molecule type" value="Genomic_DNA"/>
</dbReference>
<dbReference type="RefSeq" id="WP_276647941.1">
    <property type="nucleotide sequence ID" value="NZ_CANBAE010000072.1"/>
</dbReference>
<accession>A0A7X8C3H3</accession>
<evidence type="ECO:0000313" key="1">
    <source>
        <dbReference type="EMBL" id="NLJ18305.1"/>
    </source>
</evidence>
<proteinExistence type="predicted"/>
<organism evidence="1 2">
    <name type="scientific">Globicatella sulfidifaciens</name>
    <dbReference type="NCBI Taxonomy" id="136093"/>
    <lineage>
        <taxon>Bacteria</taxon>
        <taxon>Bacillati</taxon>
        <taxon>Bacillota</taxon>
        <taxon>Bacilli</taxon>
        <taxon>Lactobacillales</taxon>
        <taxon>Aerococcaceae</taxon>
        <taxon>Globicatella</taxon>
    </lineage>
</organism>
<comment type="caution">
    <text evidence="1">The sequence shown here is derived from an EMBL/GenBank/DDBJ whole genome shotgun (WGS) entry which is preliminary data.</text>
</comment>
<dbReference type="Proteomes" id="UP000541058">
    <property type="component" value="Unassembled WGS sequence"/>
</dbReference>
<evidence type="ECO:0000313" key="2">
    <source>
        <dbReference type="Proteomes" id="UP000541058"/>
    </source>
</evidence>
<gene>
    <name evidence="1" type="ORF">GX355_05540</name>
</gene>
<protein>
    <submittedName>
        <fullName evidence="1">Uncharacterized protein</fullName>
    </submittedName>
</protein>